<feature type="transmembrane region" description="Helical" evidence="1">
    <location>
        <begin position="67"/>
        <end position="96"/>
    </location>
</feature>
<dbReference type="Proteomes" id="UP000315677">
    <property type="component" value="Unassembled WGS sequence"/>
</dbReference>
<name>A0A543DK51_9PSEU</name>
<reference evidence="3 4" key="1">
    <citation type="submission" date="2019-06" db="EMBL/GenBank/DDBJ databases">
        <title>Sequencing the genomes of 1000 actinobacteria strains.</title>
        <authorList>
            <person name="Klenk H.-P."/>
        </authorList>
    </citation>
    <scope>NUCLEOTIDE SEQUENCE [LARGE SCALE GENOMIC DNA]</scope>
    <source>
        <strain evidence="3 4">DSM 45301</strain>
    </source>
</reference>
<evidence type="ECO:0000313" key="3">
    <source>
        <dbReference type="EMBL" id="TQM09702.1"/>
    </source>
</evidence>
<proteinExistence type="predicted"/>
<evidence type="ECO:0000256" key="1">
    <source>
        <dbReference type="SAM" id="Phobius"/>
    </source>
</evidence>
<dbReference type="Pfam" id="PF07331">
    <property type="entry name" value="TctB"/>
    <property type="match status" value="1"/>
</dbReference>
<evidence type="ECO:0000313" key="4">
    <source>
        <dbReference type="Proteomes" id="UP000315677"/>
    </source>
</evidence>
<dbReference type="AlphaFoldDB" id="A0A543DK51"/>
<organism evidence="3 4">
    <name type="scientific">Pseudonocardia kunmingensis</name>
    <dbReference type="NCBI Taxonomy" id="630975"/>
    <lineage>
        <taxon>Bacteria</taxon>
        <taxon>Bacillati</taxon>
        <taxon>Actinomycetota</taxon>
        <taxon>Actinomycetes</taxon>
        <taxon>Pseudonocardiales</taxon>
        <taxon>Pseudonocardiaceae</taxon>
        <taxon>Pseudonocardia</taxon>
    </lineage>
</organism>
<gene>
    <name evidence="3" type="ORF">FB558_5469</name>
</gene>
<dbReference type="InterPro" id="IPR009936">
    <property type="entry name" value="DUF1468"/>
</dbReference>
<evidence type="ECO:0000259" key="2">
    <source>
        <dbReference type="Pfam" id="PF07331"/>
    </source>
</evidence>
<accession>A0A543DK51</accession>
<feature type="domain" description="DUF1468" evidence="2">
    <location>
        <begin position="6"/>
        <end position="136"/>
    </location>
</feature>
<dbReference type="EMBL" id="VFPA01000003">
    <property type="protein sequence ID" value="TQM09702.1"/>
    <property type="molecule type" value="Genomic_DNA"/>
</dbReference>
<protein>
    <submittedName>
        <fullName evidence="3">Putative tricarboxylic transport membrane protein</fullName>
    </submittedName>
</protein>
<comment type="caution">
    <text evidence="3">The sequence shown here is derived from an EMBL/GenBank/DDBJ whole genome shotgun (WGS) entry which is preliminary data.</text>
</comment>
<feature type="transmembrane region" description="Helical" evidence="1">
    <location>
        <begin position="29"/>
        <end position="46"/>
    </location>
</feature>
<feature type="transmembrane region" description="Helical" evidence="1">
    <location>
        <begin position="108"/>
        <end position="127"/>
    </location>
</feature>
<sequence>MLVGAVGFVSAGSVQGVSGTTHGLPPSFLPRVVTGLLILTGLVIALSRSETRSAQDADDAPADWLRVGASLLAITLYVLLVAPLGFVISSALYLAAQALILAPRGRRPTITAVVVAVALPIPVYLAFVRGLSVLLPVGLFG</sequence>
<keyword evidence="1" id="KW-1133">Transmembrane helix</keyword>
<keyword evidence="1" id="KW-0472">Membrane</keyword>
<keyword evidence="1" id="KW-0812">Transmembrane</keyword>
<keyword evidence="4" id="KW-1185">Reference proteome</keyword>